<keyword evidence="1" id="KW-0472">Membrane</keyword>
<dbReference type="AlphaFoldDB" id="Q5GYC9"/>
<dbReference type="InterPro" id="IPR027417">
    <property type="entry name" value="P-loop_NTPase"/>
</dbReference>
<dbReference type="SUPFAM" id="SSF52540">
    <property type="entry name" value="P-loop containing nucleoside triphosphate hydrolases"/>
    <property type="match status" value="1"/>
</dbReference>
<reference evidence="5 6" key="1">
    <citation type="journal article" date="2005" name="Nucleic Acids Res.">
        <title>The genome sequence of Xanthomonas oryzae pathovar oryzae KACC10331, the bacterial blight pathogen of rice.</title>
        <authorList>
            <person name="Lee B.M."/>
            <person name="Park Y.J."/>
            <person name="Park D.S."/>
            <person name="Kang H.W."/>
            <person name="Kim J.G."/>
            <person name="Song E.S."/>
            <person name="Park I.C."/>
            <person name="Yoon U.H."/>
            <person name="Hahn J.H."/>
            <person name="Koo B.S."/>
            <person name="Lee G.B."/>
            <person name="Kim H."/>
            <person name="Park H.S."/>
            <person name="Yoon K.O."/>
            <person name="Kim J.H."/>
            <person name="Jung C.H."/>
            <person name="Koh N.H."/>
            <person name="Seo J.S."/>
            <person name="Go S.J."/>
        </authorList>
    </citation>
    <scope>NUCLEOTIDE SEQUENCE [LARGE SCALE GENOMIC DNA]</scope>
    <source>
        <strain evidence="6">KACC10331 / KXO85</strain>
    </source>
</reference>
<dbReference type="InterPro" id="IPR025743">
    <property type="entry name" value="TssM1_N"/>
</dbReference>
<dbReference type="InterPro" id="IPR009612">
    <property type="entry name" value="IcmF-rel"/>
</dbReference>
<dbReference type="STRING" id="291331.XOO3038"/>
<gene>
    <name evidence="5" type="primary">IcmF</name>
    <name evidence="5" type="ordered locus">XOO3038</name>
</gene>
<accession>Q5GYC9</accession>
<keyword evidence="1" id="KW-1133">Transmembrane helix</keyword>
<keyword evidence="1" id="KW-0812">Transmembrane</keyword>
<protein>
    <recommendedName>
        <fullName evidence="7">Type VI secretion system membrane subunit TssM</fullName>
    </recommendedName>
</protein>
<feature type="transmembrane region" description="Helical" evidence="1">
    <location>
        <begin position="44"/>
        <end position="64"/>
    </location>
</feature>
<dbReference type="KEGG" id="xoo:XOO3038"/>
<dbReference type="CDD" id="cd00882">
    <property type="entry name" value="Ras_like_GTPase"/>
    <property type="match status" value="1"/>
</dbReference>
<evidence type="ECO:0000313" key="5">
    <source>
        <dbReference type="EMBL" id="AAW76292.1"/>
    </source>
</evidence>
<dbReference type="InterPro" id="IPR010623">
    <property type="entry name" value="IcmF_C"/>
</dbReference>
<dbReference type="Pfam" id="PF14331">
    <property type="entry name" value="IcmF-related_N"/>
    <property type="match status" value="1"/>
</dbReference>
<evidence type="ECO:0000256" key="1">
    <source>
        <dbReference type="SAM" id="Phobius"/>
    </source>
</evidence>
<dbReference type="PATRIC" id="fig|291331.8.peg.3364"/>
<feature type="transmembrane region" description="Helical" evidence="1">
    <location>
        <begin position="451"/>
        <end position="473"/>
    </location>
</feature>
<organism evidence="5 6">
    <name type="scientific">Xanthomonas oryzae pv. oryzae (strain KACC10331 / KXO85)</name>
    <dbReference type="NCBI Taxonomy" id="291331"/>
    <lineage>
        <taxon>Bacteria</taxon>
        <taxon>Pseudomonadati</taxon>
        <taxon>Pseudomonadota</taxon>
        <taxon>Gammaproteobacteria</taxon>
        <taxon>Lysobacterales</taxon>
        <taxon>Lysobacteraceae</taxon>
        <taxon>Xanthomonas</taxon>
    </lineage>
</organism>
<dbReference type="Gene3D" id="3.40.50.300">
    <property type="entry name" value="P-loop containing nucleotide triphosphate hydrolases"/>
    <property type="match status" value="1"/>
</dbReference>
<dbReference type="Proteomes" id="UP000006735">
    <property type="component" value="Chromosome"/>
</dbReference>
<dbReference type="InterPro" id="IPR017731">
    <property type="entry name" value="TssM1-like"/>
</dbReference>
<feature type="domain" description="Type VI secretion system IcmF C-terminal" evidence="2">
    <location>
        <begin position="1038"/>
        <end position="1134"/>
    </location>
</feature>
<dbReference type="Pfam" id="PF06761">
    <property type="entry name" value="IcmF-related"/>
    <property type="match status" value="1"/>
</dbReference>
<evidence type="ECO:0000259" key="4">
    <source>
        <dbReference type="Pfam" id="PF14331"/>
    </source>
</evidence>
<dbReference type="PANTHER" id="PTHR36153">
    <property type="entry name" value="INNER MEMBRANE PROTEIN-RELATED"/>
    <property type="match status" value="1"/>
</dbReference>
<keyword evidence="6" id="KW-1185">Reference proteome</keyword>
<evidence type="ECO:0000313" key="6">
    <source>
        <dbReference type="Proteomes" id="UP000006735"/>
    </source>
</evidence>
<dbReference type="Pfam" id="PF06744">
    <property type="entry name" value="IcmF_C"/>
    <property type="match status" value="1"/>
</dbReference>
<dbReference type="InterPro" id="IPR053156">
    <property type="entry name" value="T6SS_TssM-like"/>
</dbReference>
<evidence type="ECO:0000259" key="2">
    <source>
        <dbReference type="Pfam" id="PF06744"/>
    </source>
</evidence>
<dbReference type="PANTHER" id="PTHR36153:SF1">
    <property type="entry name" value="TYPE VI SECRETION SYSTEM COMPONENT TSSM1"/>
    <property type="match status" value="1"/>
</dbReference>
<feature type="domain" description="Type VI secretion system component TssM1 N-terminal" evidence="4">
    <location>
        <begin position="201"/>
        <end position="456"/>
    </location>
</feature>
<name>Q5GYC9_XANOR</name>
<sequence>MRFVLDFLRVRYLASAAILSLLAVLVWVGGPYLSLGRWQPFASVSGRLLAMAVLVLAWAGWRYLRWRRDSAKQQRLAAELVGQGARAEDASGNDSRARAAQEQVRLRARFTEAMAVLRRRRRNGPGLHVLPWYLLIGAPGSGKSTLLQSSGLEFPLKAHGTHAALEGVGGTRNCDWWFADQAVFLDSAGRYTTQDSDAIADAGAWHGFLDLLRRHRRQPLNGVIVTVSVAELLELDGDAGLSHARAVRHRLNELVEKLRARVPVYLIVTKCDLVSGFAEFFADLDAAGRAQVWGVSFPQAQAAGDTDPLTRFPTELERLLERIDQRVLERLHRARDARERAAVLSFPQQLRLLQPALMDVVQTAFGRHGYAGQPWLRGVYLSSGTQQGHPIDHVISAVAQHFGVAAAGLPPVSSAPRSYFLSRLLKDVVFAEAGLAGSQPGSAQRRRLLQLACWAVLTATTLGVLSGMAGSYARNVRLIGQVRDALDAYPAGPLPADAGEAAFYAKALQRFDALAQARDAALPPGASIPWSRRFGLHQGTALARDVQEAYLRDLNGALLPALAQSLRRKLEQSSNDPQRLYPLLKGYLMLGDPTRRDAMHLATLADTVWRQIFPDDASVRAGLNLHLRALLGPVDGARALALDRQQIEQTRASLRTAELPALVYGGLKLTQPGVDAGQAPRLDRRLGLLSDVFERRSGLPLSAPLPPLFTRQAFQAQIGGGIAHGVQQFLADDWVLGTAPLDPLARSQLEREVLALYQRDYIAAWDSLLADLVLRPVVQTGQASAVAAKLGGPASPLKALLVLLREHTHALGRTPAAKAGAGAAAAADTAAAAEPDVAAEPIERHFEPLTRLLDGGPGASALDETLAALTQMSRTLLGAAAGVAADQNAPALLIAAQQAEQLPPPLGNWMATLSGRGRALTASSAGEALRNAQRQAAGRECALLVSGRFPFVPGSNNEIPLRDFAELFAPGGRMDRFAQQALLGKVDTSGPGWKWNAGMAAAGADDVLARAQLADEIKQAFFAGGGAQPQVAFTVSIPPQAGIRRLQLEVDGQALDVRDGARATQSMTWPGPTPGLVRLAAWDASGQALPVVEYRGPWAWFRVMQAGRLHRSGDLDYTASLALGGTSVRVDIQPASLRHPFAASAVQRFSCP</sequence>
<dbReference type="NCBIfam" id="TIGR03348">
    <property type="entry name" value="VI_IcmF"/>
    <property type="match status" value="1"/>
</dbReference>
<evidence type="ECO:0008006" key="7">
    <source>
        <dbReference type="Google" id="ProtNLM"/>
    </source>
</evidence>
<proteinExistence type="predicted"/>
<dbReference type="HOGENOM" id="CLU_003353_2_1_6"/>
<feature type="domain" description="IcmF-related" evidence="3">
    <location>
        <begin position="509"/>
        <end position="808"/>
    </location>
</feature>
<feature type="transmembrane region" description="Helical" evidence="1">
    <location>
        <begin position="12"/>
        <end position="32"/>
    </location>
</feature>
<dbReference type="EMBL" id="AE013598">
    <property type="protein sequence ID" value="AAW76292.1"/>
    <property type="molecule type" value="Genomic_DNA"/>
</dbReference>
<evidence type="ECO:0000259" key="3">
    <source>
        <dbReference type="Pfam" id="PF06761"/>
    </source>
</evidence>